<protein>
    <submittedName>
        <fullName evidence="1">Uncharacterized protein</fullName>
    </submittedName>
</protein>
<organism evidence="1 2">
    <name type="scientific">Elysia marginata</name>
    <dbReference type="NCBI Taxonomy" id="1093978"/>
    <lineage>
        <taxon>Eukaryota</taxon>
        <taxon>Metazoa</taxon>
        <taxon>Spiralia</taxon>
        <taxon>Lophotrochozoa</taxon>
        <taxon>Mollusca</taxon>
        <taxon>Gastropoda</taxon>
        <taxon>Heterobranchia</taxon>
        <taxon>Euthyneura</taxon>
        <taxon>Panpulmonata</taxon>
        <taxon>Sacoglossa</taxon>
        <taxon>Placobranchoidea</taxon>
        <taxon>Plakobranchidae</taxon>
        <taxon>Elysia</taxon>
    </lineage>
</organism>
<evidence type="ECO:0000313" key="2">
    <source>
        <dbReference type="Proteomes" id="UP000762676"/>
    </source>
</evidence>
<keyword evidence="2" id="KW-1185">Reference proteome</keyword>
<dbReference type="AlphaFoldDB" id="A0AAV4I465"/>
<reference evidence="1 2" key="1">
    <citation type="journal article" date="2021" name="Elife">
        <title>Chloroplast acquisition without the gene transfer in kleptoplastic sea slugs, Plakobranchus ocellatus.</title>
        <authorList>
            <person name="Maeda T."/>
            <person name="Takahashi S."/>
            <person name="Yoshida T."/>
            <person name="Shimamura S."/>
            <person name="Takaki Y."/>
            <person name="Nagai Y."/>
            <person name="Toyoda A."/>
            <person name="Suzuki Y."/>
            <person name="Arimoto A."/>
            <person name="Ishii H."/>
            <person name="Satoh N."/>
            <person name="Nishiyama T."/>
            <person name="Hasebe M."/>
            <person name="Maruyama T."/>
            <person name="Minagawa J."/>
            <person name="Obokata J."/>
            <person name="Shigenobu S."/>
        </authorList>
    </citation>
    <scope>NUCLEOTIDE SEQUENCE [LARGE SCALE GENOMIC DNA]</scope>
</reference>
<dbReference type="Proteomes" id="UP000762676">
    <property type="component" value="Unassembled WGS sequence"/>
</dbReference>
<proteinExistence type="predicted"/>
<accession>A0AAV4I465</accession>
<gene>
    <name evidence="1" type="ORF">ElyMa_002930800</name>
</gene>
<comment type="caution">
    <text evidence="1">The sequence shown here is derived from an EMBL/GenBank/DDBJ whole genome shotgun (WGS) entry which is preliminary data.</text>
</comment>
<name>A0AAV4I465_9GAST</name>
<dbReference type="EMBL" id="BMAT01006053">
    <property type="protein sequence ID" value="GFS05173.1"/>
    <property type="molecule type" value="Genomic_DNA"/>
</dbReference>
<sequence length="115" mass="13189">MESAIPCSRSGIPSSWFSPSNFSKSAFVPANLLYGQRRNGTTKKAPISKTEYRILTEVQDLLHLQNRYISELRCAHEFARNGYDSYVREVRMLGPLENTKEDTCTMHEPQMTLPF</sequence>
<evidence type="ECO:0000313" key="1">
    <source>
        <dbReference type="EMBL" id="GFS05173.1"/>
    </source>
</evidence>